<feature type="compositionally biased region" description="Basic and acidic residues" evidence="1">
    <location>
        <begin position="67"/>
        <end position="91"/>
    </location>
</feature>
<evidence type="ECO:0000313" key="4">
    <source>
        <dbReference type="Proteomes" id="UP000002173"/>
    </source>
</evidence>
<dbReference type="EMBL" id="AAXT01000002">
    <property type="protein sequence ID" value="EDO06981.1"/>
    <property type="molecule type" value="Genomic_DNA"/>
</dbReference>
<reference evidence="4" key="3">
    <citation type="journal article" date="2021" name="Int. J. Parasitol.">
        <title>Comparative analysis of gene expression between Babesia bovis blood stages and kinetes allowed by improved genome annotation.</title>
        <authorList>
            <person name="Ueti M.W."/>
            <person name="Johnson W.C."/>
            <person name="Kappmeyer L.S."/>
            <person name="Herndon D.R."/>
            <person name="Mousel M.R."/>
            <person name="Reif K.E."/>
            <person name="Taus N.S."/>
            <person name="Ifeonu O.O."/>
            <person name="Silva J.C."/>
            <person name="Suarez C.E."/>
            <person name="Brayton K.A."/>
        </authorList>
    </citation>
    <scope>NUCLEOTIDE SEQUENCE [LARGE SCALE GENOMIC DNA]</scope>
</reference>
<dbReference type="InterPro" id="IPR016024">
    <property type="entry name" value="ARM-type_fold"/>
</dbReference>
<dbReference type="SUPFAM" id="SSF48371">
    <property type="entry name" value="ARM repeat"/>
    <property type="match status" value="2"/>
</dbReference>
<dbReference type="Pfam" id="PF09090">
    <property type="entry name" value="MIF4G_like_2"/>
    <property type="match status" value="1"/>
</dbReference>
<gene>
    <name evidence="3" type="ORF">BBOV_IV006210</name>
</gene>
<dbReference type="GO" id="GO:0006406">
    <property type="term" value="P:mRNA export from nucleus"/>
    <property type="evidence" value="ECO:0007669"/>
    <property type="project" value="InterPro"/>
</dbReference>
<reference evidence="3 4" key="1">
    <citation type="journal article" date="2007" name="PLoS Pathog.">
        <title>Genome sequence of Babesia bovis and comparative analysis of apicomplexan hemoprotozoa.</title>
        <authorList>
            <person name="Brayton K.A."/>
            <person name="Lau A.O.T."/>
            <person name="Herndon D.R."/>
            <person name="Hannick L."/>
            <person name="Kappmeyer L.S."/>
            <person name="Berens S.J."/>
            <person name="Bidwell S.L."/>
            <person name="Brown W.C."/>
            <person name="Crabtree J."/>
            <person name="Fadrosh D."/>
            <person name="Feldblum T."/>
            <person name="Forberger H.A."/>
            <person name="Haas B.J."/>
            <person name="Howell J.M."/>
            <person name="Khouri H."/>
            <person name="Koo H."/>
            <person name="Mann D.J."/>
            <person name="Norimine J."/>
            <person name="Paulsen I.T."/>
            <person name="Radune D."/>
            <person name="Ren Q."/>
            <person name="Smith R.K. Jr."/>
            <person name="Suarez C.E."/>
            <person name="White O."/>
            <person name="Wortman J.R."/>
            <person name="Knowles D.P. Jr."/>
            <person name="McElwain T.F."/>
            <person name="Nene V.M."/>
        </authorList>
    </citation>
    <scope>NUCLEOTIDE SEQUENCE [LARGE SCALE GENOMIC DNA]</scope>
    <source>
        <strain evidence="3">T2Bo</strain>
    </source>
</reference>
<dbReference type="GO" id="GO:0000339">
    <property type="term" value="F:RNA cap binding"/>
    <property type="evidence" value="ECO:0007669"/>
    <property type="project" value="InterPro"/>
</dbReference>
<dbReference type="RefSeq" id="XP_001610549.1">
    <property type="nucleotide sequence ID" value="XM_001610499.1"/>
</dbReference>
<feature type="compositionally biased region" description="Basic and acidic residues" evidence="1">
    <location>
        <begin position="36"/>
        <end position="58"/>
    </location>
</feature>
<dbReference type="VEuPathDB" id="PiroplasmaDB:BBOV_IV006210"/>
<dbReference type="InterPro" id="IPR027159">
    <property type="entry name" value="CBP80"/>
</dbReference>
<evidence type="ECO:0000259" key="2">
    <source>
        <dbReference type="Pfam" id="PF09090"/>
    </source>
</evidence>
<comment type="caution">
    <text evidence="3">The sequence shown here is derived from an EMBL/GenBank/DDBJ whole genome shotgun (WGS) entry which is preliminary data.</text>
</comment>
<dbReference type="eggNOG" id="KOG1104">
    <property type="taxonomic scope" value="Eukaryota"/>
</dbReference>
<dbReference type="GO" id="GO:0005846">
    <property type="term" value="C:nuclear cap binding complex"/>
    <property type="evidence" value="ECO:0007669"/>
    <property type="project" value="InterPro"/>
</dbReference>
<dbReference type="GeneID" id="5478783"/>
<name>A7AR12_BABBO</name>
<dbReference type="InParanoid" id="A7AR12"/>
<dbReference type="PANTHER" id="PTHR12412">
    <property type="entry name" value="CAP BINDING PROTEIN"/>
    <property type="match status" value="1"/>
</dbReference>
<sequence length="991" mass="114119">MDIVDVEIDDRGDALEHFDEERIGKLNQKQSNRHSNTHESDERVINDESRSIDYHDDGQENSFGHISADDHNVSIHKDGRDTHKGTYESKRSMKRDRSRSVEYNDHRHGSRRDGNNYQKYRRKNYPMDNRSKGMHGRPNRWNPETARAKRWDVKIITILDTFDTAKEDILSLKDAFMEIGDTSKPAIGTFEQAVEAFPVKTAAYASVLGLLRANKMANLSEQIMQRVLHNFGSYLQAGNRIAAIHALRFLIGSHCSGITSCEVYKVILTMLRLAKELQNGVYSKQKDFVDAIVAADNLMYIVMASLPWFSRDEYKRQVEPINAICNEIFAYNDKRNEKLQNVIRDLESQSDPVNPDEVHNPYAYIASYRVYLNEVPLSDRFTAGVACLQSLIQDDWTNVTTYRFYQSKGIVEHITQPVEDVTVNEDITNITHEILEAVLNTDPKKLVDFKPVPCFPLSFTTEQSTANQVAQHDKWIFEEHVVHTVYAFMDDATMCAKQLLNIPFNDEYAEHAIVGTLVNMMLSPFYKNHYTMFGVLVIQHMCNVHPKIETIFHSVYSQIADNIGVFDPAVVESIITIGAYWFSVEFCKVRKESPKVQQEDVEMDDNIHVDQPSSEEETKEKIRLKNQLLFSIMFKNVDPSPFNFNQRLLDSISRLVYMDRLLAFSPAGLKDSITAVVQPAMVNLQQALRNKTVEHRMFINLLHFNKLTTEENELRNRRIIGFIGNLVGKEPLKELPTNLFAEDKMPDVEMVDDKDGQPTVKTWSRDELILIFWESVLLFGNKSLTHLLRLIEFHGEVLKNFISEEQNGAFEDSISFKIMVLTRETLKTDTKKFELVIDNLIREGILPPADVCRYVFRGYPSTEFFSNHAFCLMQNAFAFVRGNIESVKARMANEAIHNETLQTTLQSRRHIMCNLTKLVMELTNNILMQGVDRQQECVLSSIVRRLLLTRECDAEMLLAVYKEALERNFHNATIAAIKLTMNTYYVRMAAQ</sequence>
<dbReference type="PANTHER" id="PTHR12412:SF2">
    <property type="entry name" value="NUCLEAR CAP-BINDING PROTEIN SUBUNIT 1"/>
    <property type="match status" value="1"/>
</dbReference>
<dbReference type="GO" id="GO:0000184">
    <property type="term" value="P:nuclear-transcribed mRNA catabolic process, nonsense-mediated decay"/>
    <property type="evidence" value="ECO:0007669"/>
    <property type="project" value="TreeGrafter"/>
</dbReference>
<proteinExistence type="predicted"/>
<dbReference type="Proteomes" id="UP000002173">
    <property type="component" value="Unassembled WGS sequence"/>
</dbReference>
<organism evidence="3 4">
    <name type="scientific">Babesia bovis</name>
    <dbReference type="NCBI Taxonomy" id="5865"/>
    <lineage>
        <taxon>Eukaryota</taxon>
        <taxon>Sar</taxon>
        <taxon>Alveolata</taxon>
        <taxon>Apicomplexa</taxon>
        <taxon>Aconoidasida</taxon>
        <taxon>Piroplasmida</taxon>
        <taxon>Babesiidae</taxon>
        <taxon>Babesia</taxon>
    </lineage>
</organism>
<dbReference type="KEGG" id="bbo:BBOV_IV006210"/>
<keyword evidence="4" id="KW-1185">Reference proteome</keyword>
<evidence type="ECO:0000256" key="1">
    <source>
        <dbReference type="SAM" id="MobiDB-lite"/>
    </source>
</evidence>
<reference evidence="4" key="2">
    <citation type="journal article" date="2020" name="Data Brief">
        <title>Transcriptome dataset of Babesia bovis life stages within vertebrate and invertebrate hosts.</title>
        <authorList>
            <person name="Ueti M.W."/>
            <person name="Johnson W.C."/>
            <person name="Kappmeyer L.S."/>
            <person name="Herndon D.R."/>
            <person name="Mousel M.R."/>
            <person name="Reif K.E."/>
            <person name="Taus N.S."/>
            <person name="Ifeonu O.O."/>
            <person name="Silva J.C."/>
            <person name="Suarez C.E."/>
            <person name="Brayton K.A."/>
        </authorList>
    </citation>
    <scope>NUCLEOTIDE SEQUENCE [LARGE SCALE GENOMIC DNA]</scope>
</reference>
<feature type="region of interest" description="Disordered" evidence="1">
    <location>
        <begin position="26"/>
        <end position="142"/>
    </location>
</feature>
<dbReference type="AlphaFoldDB" id="A7AR12"/>
<accession>A7AR12</accession>
<dbReference type="OMA" id="FNMEFCK"/>
<feature type="compositionally biased region" description="Basic and acidic residues" evidence="1">
    <location>
        <begin position="98"/>
        <end position="114"/>
    </location>
</feature>
<dbReference type="InterPro" id="IPR015174">
    <property type="entry name" value="MIF4G-like_typ-2"/>
</dbReference>
<protein>
    <recommendedName>
        <fullName evidence="2">MIF4G-like type 2 domain-containing protein</fullName>
    </recommendedName>
</protein>
<evidence type="ECO:0000313" key="3">
    <source>
        <dbReference type="EMBL" id="EDO06981.1"/>
    </source>
</evidence>
<dbReference type="Gene3D" id="1.25.40.180">
    <property type="match status" value="3"/>
</dbReference>
<dbReference type="STRING" id="5865.A7AR12"/>
<dbReference type="GO" id="GO:0003729">
    <property type="term" value="F:mRNA binding"/>
    <property type="evidence" value="ECO:0007669"/>
    <property type="project" value="TreeGrafter"/>
</dbReference>
<feature type="domain" description="MIF4G-like type 2" evidence="2">
    <location>
        <begin position="767"/>
        <end position="927"/>
    </location>
</feature>
<dbReference type="GO" id="GO:0005634">
    <property type="term" value="C:nucleus"/>
    <property type="evidence" value="ECO:0007669"/>
    <property type="project" value="TreeGrafter"/>
</dbReference>